<evidence type="ECO:0000256" key="5">
    <source>
        <dbReference type="ARBA" id="ARBA00022968"/>
    </source>
</evidence>
<dbReference type="InterPro" id="IPR027417">
    <property type="entry name" value="P-loop_NTPase"/>
</dbReference>
<evidence type="ECO:0000256" key="6">
    <source>
        <dbReference type="ARBA" id="ARBA00022989"/>
    </source>
</evidence>
<evidence type="ECO:0000256" key="9">
    <source>
        <dbReference type="ARBA" id="ARBA00023180"/>
    </source>
</evidence>
<evidence type="ECO:0000256" key="7">
    <source>
        <dbReference type="ARBA" id="ARBA00023034"/>
    </source>
</evidence>
<keyword evidence="9" id="KW-0325">Glycoprotein</keyword>
<evidence type="ECO:0000256" key="8">
    <source>
        <dbReference type="ARBA" id="ARBA00023136"/>
    </source>
</evidence>
<evidence type="ECO:0000313" key="12">
    <source>
        <dbReference type="Proteomes" id="UP001347796"/>
    </source>
</evidence>
<dbReference type="AlphaFoldDB" id="A0AAN8JLN5"/>
<dbReference type="InterPro" id="IPR009729">
    <property type="entry name" value="Gal-3-0_sulfotransfrase"/>
</dbReference>
<evidence type="ECO:0000256" key="10">
    <source>
        <dbReference type="SAM" id="Phobius"/>
    </source>
</evidence>
<dbReference type="GO" id="GO:0009247">
    <property type="term" value="P:glycolipid biosynthetic process"/>
    <property type="evidence" value="ECO:0007669"/>
    <property type="project" value="InterPro"/>
</dbReference>
<evidence type="ECO:0000256" key="4">
    <source>
        <dbReference type="ARBA" id="ARBA00022692"/>
    </source>
</evidence>
<keyword evidence="4 10" id="KW-0812">Transmembrane</keyword>
<reference evidence="11 12" key="1">
    <citation type="submission" date="2024-01" db="EMBL/GenBank/DDBJ databases">
        <title>The genome of the rayed Mediterranean limpet Patella caerulea (Linnaeus, 1758).</title>
        <authorList>
            <person name="Anh-Thu Weber A."/>
            <person name="Halstead-Nussloch G."/>
        </authorList>
    </citation>
    <scope>NUCLEOTIDE SEQUENCE [LARGE SCALE GENOMIC DNA]</scope>
    <source>
        <strain evidence="11">AATW-2023a</strain>
        <tissue evidence="11">Whole specimen</tissue>
    </source>
</reference>
<evidence type="ECO:0008006" key="13">
    <source>
        <dbReference type="Google" id="ProtNLM"/>
    </source>
</evidence>
<comment type="caution">
    <text evidence="11">The sequence shown here is derived from an EMBL/GenBank/DDBJ whole genome shotgun (WGS) entry which is preliminary data.</text>
</comment>
<name>A0AAN8JLN5_PATCE</name>
<comment type="subcellular location">
    <subcellularLocation>
        <location evidence="1">Golgi apparatus membrane</location>
        <topology evidence="1">Single-pass type II membrane protein</topology>
    </subcellularLocation>
</comment>
<dbReference type="PANTHER" id="PTHR14647">
    <property type="entry name" value="GALACTOSE-3-O-SULFOTRANSFERASE"/>
    <property type="match status" value="1"/>
</dbReference>
<gene>
    <name evidence="11" type="ORF">SNE40_015682</name>
</gene>
<dbReference type="GO" id="GO:0000139">
    <property type="term" value="C:Golgi membrane"/>
    <property type="evidence" value="ECO:0007669"/>
    <property type="project" value="UniProtKB-SubCell"/>
</dbReference>
<dbReference type="SUPFAM" id="SSF52540">
    <property type="entry name" value="P-loop containing nucleoside triphosphate hydrolases"/>
    <property type="match status" value="1"/>
</dbReference>
<dbReference type="Pfam" id="PF06990">
    <property type="entry name" value="Gal-3-0_sulfotr"/>
    <property type="match status" value="1"/>
</dbReference>
<protein>
    <recommendedName>
        <fullName evidence="13">Galactosylceramide sulfotransferase-like</fullName>
    </recommendedName>
</protein>
<dbReference type="Proteomes" id="UP001347796">
    <property type="component" value="Unassembled WGS sequence"/>
</dbReference>
<keyword evidence="6 10" id="KW-1133">Transmembrane helix</keyword>
<feature type="transmembrane region" description="Helical" evidence="10">
    <location>
        <begin position="21"/>
        <end position="38"/>
    </location>
</feature>
<dbReference type="Gene3D" id="3.40.50.300">
    <property type="entry name" value="P-loop containing nucleotide triphosphate hydrolases"/>
    <property type="match status" value="1"/>
</dbReference>
<keyword evidence="12" id="KW-1185">Reference proteome</keyword>
<comment type="similarity">
    <text evidence="2">Belongs to the galactose-3-O-sulfotransferase family.</text>
</comment>
<evidence type="ECO:0000313" key="11">
    <source>
        <dbReference type="EMBL" id="KAK6177620.1"/>
    </source>
</evidence>
<proteinExistence type="inferred from homology"/>
<dbReference type="GO" id="GO:0001733">
    <property type="term" value="F:galactosylceramide sulfotransferase activity"/>
    <property type="evidence" value="ECO:0007669"/>
    <property type="project" value="InterPro"/>
</dbReference>
<sequence length="402" mass="48180">MNLLYNFPDTLPMAKKNHTELFVILLGSCCFFCLLLAYNDVQYSHTAIYKNTLQSMLQFNIKQKCEKKKYVAFLKVHKAGSSTVSNILQRFATRYGLNLVLPNKDRDSHPTMFHVIGRNYDRLIPIPDDEEFNILCNHVVYNRRQLKRWFKNGAFYTAIVRDPKERFLSSAFYFGLLHKITNGTKISRKGVFTNYLRQRIMNSSSADDLNMAHDFGVRFKYYHDEEYVSRYIQLLDIEFDLVMILEYFDESLILLKRKLCWDIRDIVYLVVNSNRKKDEHALSEEDLKILRDIQKPDEMLYSFFTDRFWKQVYNEGPDFFQEVQYFKSVQKRVREFCETGYIKSEFLKIEASRWNDKFHLLVRDCTWMKTNELNLNDIVMKRQWDKYNAFVQNRKANLINVV</sequence>
<dbReference type="PANTHER" id="PTHR14647:SF87">
    <property type="entry name" value="PUTATIVE-RELATED"/>
    <property type="match status" value="1"/>
</dbReference>
<keyword evidence="8 10" id="KW-0472">Membrane</keyword>
<evidence type="ECO:0000256" key="3">
    <source>
        <dbReference type="ARBA" id="ARBA00022679"/>
    </source>
</evidence>
<evidence type="ECO:0000256" key="2">
    <source>
        <dbReference type="ARBA" id="ARBA00008124"/>
    </source>
</evidence>
<keyword evidence="3" id="KW-0808">Transferase</keyword>
<evidence type="ECO:0000256" key="1">
    <source>
        <dbReference type="ARBA" id="ARBA00004323"/>
    </source>
</evidence>
<accession>A0AAN8JLN5</accession>
<keyword evidence="7" id="KW-0333">Golgi apparatus</keyword>
<keyword evidence="5" id="KW-0735">Signal-anchor</keyword>
<organism evidence="11 12">
    <name type="scientific">Patella caerulea</name>
    <name type="common">Rayed Mediterranean limpet</name>
    <dbReference type="NCBI Taxonomy" id="87958"/>
    <lineage>
        <taxon>Eukaryota</taxon>
        <taxon>Metazoa</taxon>
        <taxon>Spiralia</taxon>
        <taxon>Lophotrochozoa</taxon>
        <taxon>Mollusca</taxon>
        <taxon>Gastropoda</taxon>
        <taxon>Patellogastropoda</taxon>
        <taxon>Patelloidea</taxon>
        <taxon>Patellidae</taxon>
        <taxon>Patella</taxon>
    </lineage>
</organism>
<dbReference type="EMBL" id="JAZGQO010000010">
    <property type="protein sequence ID" value="KAK6177620.1"/>
    <property type="molecule type" value="Genomic_DNA"/>
</dbReference>